<feature type="transmembrane region" description="Helical" evidence="7">
    <location>
        <begin position="340"/>
        <end position="361"/>
    </location>
</feature>
<dbReference type="PROSITE" id="PS50850">
    <property type="entry name" value="MFS"/>
    <property type="match status" value="1"/>
</dbReference>
<keyword evidence="4 7" id="KW-0812">Transmembrane</keyword>
<keyword evidence="5 7" id="KW-1133">Transmembrane helix</keyword>
<dbReference type="PRINTS" id="PR01036">
    <property type="entry name" value="TCRTETB"/>
</dbReference>
<dbReference type="Gene3D" id="1.20.1250.20">
    <property type="entry name" value="MFS general substrate transporter like domains"/>
    <property type="match status" value="1"/>
</dbReference>
<dbReference type="InterPro" id="IPR011701">
    <property type="entry name" value="MFS"/>
</dbReference>
<feature type="domain" description="Major facilitator superfamily (MFS) profile" evidence="8">
    <location>
        <begin position="20"/>
        <end position="465"/>
    </location>
</feature>
<dbReference type="NCBIfam" id="TIGR00711">
    <property type="entry name" value="efflux_EmrB"/>
    <property type="match status" value="1"/>
</dbReference>
<keyword evidence="2" id="KW-0813">Transport</keyword>
<organism evidence="9 10">
    <name type="scientific">Corynebacterium ammoniagenes</name>
    <name type="common">Brevibacterium ammoniagenes</name>
    <dbReference type="NCBI Taxonomy" id="1697"/>
    <lineage>
        <taxon>Bacteria</taxon>
        <taxon>Bacillati</taxon>
        <taxon>Actinomycetota</taxon>
        <taxon>Actinomycetes</taxon>
        <taxon>Mycobacteriales</taxon>
        <taxon>Corynebacteriaceae</taxon>
        <taxon>Corynebacterium</taxon>
    </lineage>
</organism>
<reference evidence="9" key="1">
    <citation type="submission" date="2021-12" db="EMBL/GenBank/DDBJ databases">
        <title>Draft genome sequence of Corynebacterium ammoniagenes strain T-723.</title>
        <authorList>
            <person name="Matsuzawa M."/>
            <person name="Hiratani M."/>
            <person name="Abe I."/>
            <person name="Tsuji Y."/>
            <person name="Nakamura J."/>
        </authorList>
    </citation>
    <scope>NUCLEOTIDE SEQUENCE</scope>
    <source>
        <strain evidence="9">T-723</strain>
    </source>
</reference>
<evidence type="ECO:0000256" key="2">
    <source>
        <dbReference type="ARBA" id="ARBA00022448"/>
    </source>
</evidence>
<keyword evidence="6 7" id="KW-0472">Membrane</keyword>
<feature type="transmembrane region" description="Helical" evidence="7">
    <location>
        <begin position="55"/>
        <end position="74"/>
    </location>
</feature>
<dbReference type="GO" id="GO:0022857">
    <property type="term" value="F:transmembrane transporter activity"/>
    <property type="evidence" value="ECO:0007669"/>
    <property type="project" value="InterPro"/>
</dbReference>
<evidence type="ECO:0000256" key="7">
    <source>
        <dbReference type="SAM" id="Phobius"/>
    </source>
</evidence>
<feature type="transmembrane region" description="Helical" evidence="7">
    <location>
        <begin position="176"/>
        <end position="195"/>
    </location>
</feature>
<dbReference type="Proteomes" id="UP001054925">
    <property type="component" value="Unassembled WGS sequence"/>
</dbReference>
<dbReference type="GO" id="GO:0005886">
    <property type="term" value="C:plasma membrane"/>
    <property type="evidence" value="ECO:0007669"/>
    <property type="project" value="UniProtKB-SubCell"/>
</dbReference>
<name>A0AAV5G896_CORAM</name>
<evidence type="ECO:0000313" key="10">
    <source>
        <dbReference type="Proteomes" id="UP001054925"/>
    </source>
</evidence>
<feature type="transmembrane region" description="Helical" evidence="7">
    <location>
        <begin position="277"/>
        <end position="300"/>
    </location>
</feature>
<feature type="transmembrane region" description="Helical" evidence="7">
    <location>
        <begin position="207"/>
        <end position="225"/>
    </location>
</feature>
<evidence type="ECO:0000256" key="5">
    <source>
        <dbReference type="ARBA" id="ARBA00022989"/>
    </source>
</evidence>
<dbReference type="PANTHER" id="PTHR42718">
    <property type="entry name" value="MAJOR FACILITATOR SUPERFAMILY MULTIDRUG TRANSPORTER MFSC"/>
    <property type="match status" value="1"/>
</dbReference>
<dbReference type="InterPro" id="IPR036259">
    <property type="entry name" value="MFS_trans_sf"/>
</dbReference>
<dbReference type="Gene3D" id="1.20.1720.10">
    <property type="entry name" value="Multidrug resistance protein D"/>
    <property type="match status" value="1"/>
</dbReference>
<dbReference type="EMBL" id="BQKK01000002">
    <property type="protein sequence ID" value="GJN42888.1"/>
    <property type="molecule type" value="Genomic_DNA"/>
</dbReference>
<sequence length="468" mass="49128">MSNGQITSMPEITKPQAWRALAALCLGFFMVLMDQTIVAIATPEIMAHFDTEFDQVVWVTSIYLLCMVVPLLFTGRLGDRFGQARMFQLGITVFVLAALAASLATNMSVLLLARAAQGLGAAILTPQTMAVINRIFPADARGPALGVWGAVGSIASLVGPVLGGFIISIFGWRGVFFLHLPLGIAALILSALWVPKLPTYARSIDKLSVVVSLVGMTAAVVAIQQGPGLGWPLWTIAMLFAGIALLVWFVRLQATATKRSTEPLVPLTLFRNRNYSLGAFSISTMGFAVSSQMLPIMMWFQTGRGLDSATAGLMMVPMAVAAGLGSPIVGPLADRINPRVLSVIGFGSVVASLVWIAGIMYTDANLLWFIGASTLLGIGNAFVWAPNSVTAMRTVELKYMGAASGVYNTTRQTGAVVGAAAVGAAMQVGAVSFGLNHGMALAVLLPAAVMVAGLIAVAFFENTLGKTS</sequence>
<dbReference type="AlphaFoldDB" id="A0AAV5G896"/>
<feature type="transmembrane region" description="Helical" evidence="7">
    <location>
        <begin position="413"/>
        <end position="433"/>
    </location>
</feature>
<feature type="transmembrane region" description="Helical" evidence="7">
    <location>
        <begin position="312"/>
        <end position="333"/>
    </location>
</feature>
<evidence type="ECO:0000256" key="6">
    <source>
        <dbReference type="ARBA" id="ARBA00023136"/>
    </source>
</evidence>
<evidence type="ECO:0000313" key="9">
    <source>
        <dbReference type="EMBL" id="GJN42888.1"/>
    </source>
</evidence>
<feature type="transmembrane region" description="Helical" evidence="7">
    <location>
        <begin position="367"/>
        <end position="392"/>
    </location>
</feature>
<dbReference type="InterPro" id="IPR020846">
    <property type="entry name" value="MFS_dom"/>
</dbReference>
<feature type="transmembrane region" description="Helical" evidence="7">
    <location>
        <begin position="144"/>
        <end position="170"/>
    </location>
</feature>
<gene>
    <name evidence="9" type="ORF">CAT723_13670</name>
</gene>
<dbReference type="SUPFAM" id="SSF103473">
    <property type="entry name" value="MFS general substrate transporter"/>
    <property type="match status" value="1"/>
</dbReference>
<evidence type="ECO:0000256" key="4">
    <source>
        <dbReference type="ARBA" id="ARBA00022692"/>
    </source>
</evidence>
<evidence type="ECO:0000259" key="8">
    <source>
        <dbReference type="PROSITE" id="PS50850"/>
    </source>
</evidence>
<dbReference type="InterPro" id="IPR004638">
    <property type="entry name" value="EmrB-like"/>
</dbReference>
<protein>
    <submittedName>
        <fullName evidence="9">MFS transporter</fullName>
    </submittedName>
</protein>
<dbReference type="PANTHER" id="PTHR42718:SF42">
    <property type="entry name" value="EXPORT PROTEIN"/>
    <property type="match status" value="1"/>
</dbReference>
<keyword evidence="3" id="KW-1003">Cell membrane</keyword>
<comment type="subcellular location">
    <subcellularLocation>
        <location evidence="1">Cell membrane</location>
        <topology evidence="1">Multi-pass membrane protein</topology>
    </subcellularLocation>
</comment>
<accession>A0AAV5G896</accession>
<feature type="transmembrane region" description="Helical" evidence="7">
    <location>
        <begin position="86"/>
        <end position="105"/>
    </location>
</feature>
<comment type="caution">
    <text evidence="9">The sequence shown here is derived from an EMBL/GenBank/DDBJ whole genome shotgun (WGS) entry which is preliminary data.</text>
</comment>
<feature type="transmembrane region" description="Helical" evidence="7">
    <location>
        <begin position="111"/>
        <end position="132"/>
    </location>
</feature>
<dbReference type="Pfam" id="PF07690">
    <property type="entry name" value="MFS_1"/>
    <property type="match status" value="1"/>
</dbReference>
<feature type="transmembrane region" description="Helical" evidence="7">
    <location>
        <begin position="231"/>
        <end position="250"/>
    </location>
</feature>
<feature type="transmembrane region" description="Helical" evidence="7">
    <location>
        <begin position="439"/>
        <end position="460"/>
    </location>
</feature>
<proteinExistence type="predicted"/>
<evidence type="ECO:0000256" key="3">
    <source>
        <dbReference type="ARBA" id="ARBA00022475"/>
    </source>
</evidence>
<evidence type="ECO:0000256" key="1">
    <source>
        <dbReference type="ARBA" id="ARBA00004651"/>
    </source>
</evidence>